<evidence type="ECO:0000256" key="6">
    <source>
        <dbReference type="ARBA" id="ARBA00033443"/>
    </source>
</evidence>
<dbReference type="OrthoDB" id="26719at2759"/>
<name>A0A8J2RNX6_9CRUS</name>
<dbReference type="InterPro" id="IPR050559">
    <property type="entry name" value="P-Pant_transferase_sf"/>
</dbReference>
<keyword evidence="4" id="KW-0808">Transferase</keyword>
<dbReference type="InterPro" id="IPR008278">
    <property type="entry name" value="4-PPantetheinyl_Trfase_dom"/>
</dbReference>
<dbReference type="GO" id="GO:0005829">
    <property type="term" value="C:cytosol"/>
    <property type="evidence" value="ECO:0007669"/>
    <property type="project" value="TreeGrafter"/>
</dbReference>
<dbReference type="EC" id="2.7.8.7" evidence="2"/>
<comment type="similarity">
    <text evidence="1">Belongs to the P-Pant transferase superfamily. AcpS family.</text>
</comment>
<dbReference type="GO" id="GO:0000287">
    <property type="term" value="F:magnesium ion binding"/>
    <property type="evidence" value="ECO:0007669"/>
    <property type="project" value="InterPro"/>
</dbReference>
<dbReference type="FunFam" id="3.90.470.20:FF:000003">
    <property type="entry name" value="L-aminoadipate-semialdehyde dehydrogenase-phosphopantetheinyl transferase"/>
    <property type="match status" value="1"/>
</dbReference>
<proteinExistence type="inferred from homology"/>
<evidence type="ECO:0000259" key="9">
    <source>
        <dbReference type="Pfam" id="PF01648"/>
    </source>
</evidence>
<dbReference type="PANTHER" id="PTHR12215:SF10">
    <property type="entry name" value="L-AMINOADIPATE-SEMIALDEHYDE DEHYDROGENASE-PHOSPHOPANTETHEINYL TRANSFERASE"/>
    <property type="match status" value="1"/>
</dbReference>
<dbReference type="GO" id="GO:0008897">
    <property type="term" value="F:holo-[acyl-carrier-protein] synthase activity"/>
    <property type="evidence" value="ECO:0007669"/>
    <property type="project" value="UniProtKB-EC"/>
</dbReference>
<evidence type="ECO:0000256" key="2">
    <source>
        <dbReference type="ARBA" id="ARBA00013172"/>
    </source>
</evidence>
<feature type="domain" description="4'-phosphopantetheinyl transferase N-terminal" evidence="10">
    <location>
        <begin position="17"/>
        <end position="110"/>
    </location>
</feature>
<dbReference type="Gene3D" id="3.90.470.20">
    <property type="entry name" value="4'-phosphopantetheinyl transferase domain"/>
    <property type="match status" value="2"/>
</dbReference>
<evidence type="ECO:0000256" key="3">
    <source>
        <dbReference type="ARBA" id="ARBA00016301"/>
    </source>
</evidence>
<dbReference type="AlphaFoldDB" id="A0A8J2RNX6"/>
<dbReference type="InterPro" id="IPR055066">
    <property type="entry name" value="AASDHPPT_N"/>
</dbReference>
<accession>A0A8J2RNX6</accession>
<dbReference type="PANTHER" id="PTHR12215">
    <property type="entry name" value="PHOSPHOPANTETHEINE TRANSFERASE"/>
    <property type="match status" value="1"/>
</dbReference>
<feature type="domain" description="4'-phosphopantetheinyl transferase" evidence="9">
    <location>
        <begin position="122"/>
        <end position="231"/>
    </location>
</feature>
<evidence type="ECO:0000313" key="11">
    <source>
        <dbReference type="EMBL" id="CAH0108158.1"/>
    </source>
</evidence>
<comment type="catalytic activity">
    <reaction evidence="8">
        <text>apo-[ACP] + acetyl-CoA = acetyl-[ACP] + adenosine 3',5'-bisphosphate + H(+)</text>
        <dbReference type="Rhea" id="RHEA:46564"/>
        <dbReference type="Rhea" id="RHEA-COMP:9621"/>
        <dbReference type="Rhea" id="RHEA-COMP:9690"/>
        <dbReference type="ChEBI" id="CHEBI:15378"/>
        <dbReference type="ChEBI" id="CHEBI:29999"/>
        <dbReference type="ChEBI" id="CHEBI:57288"/>
        <dbReference type="ChEBI" id="CHEBI:58343"/>
        <dbReference type="ChEBI" id="CHEBI:78446"/>
    </reaction>
    <physiologicalReaction direction="left-to-right" evidence="8">
        <dbReference type="Rhea" id="RHEA:46565"/>
    </physiologicalReaction>
</comment>
<protein>
    <recommendedName>
        <fullName evidence="3">L-aminoadipate-semialdehyde dehydrogenase-phosphopantetheinyl transferase</fullName>
        <ecNumber evidence="2">2.7.8.7</ecNumber>
    </recommendedName>
    <alternativeName>
        <fullName evidence="5">4'-phosphopantetheinyl transferase</fullName>
    </alternativeName>
    <alternativeName>
        <fullName evidence="6">Alpha-aminoadipic semialdehyde dehydrogenase-phosphopantetheinyl transferase</fullName>
    </alternativeName>
</protein>
<dbReference type="EMBL" id="CAKKLH010000281">
    <property type="protein sequence ID" value="CAH0108158.1"/>
    <property type="molecule type" value="Genomic_DNA"/>
</dbReference>
<comment type="caution">
    <text evidence="11">The sequence shown here is derived from an EMBL/GenBank/DDBJ whole genome shotgun (WGS) entry which is preliminary data.</text>
</comment>
<dbReference type="SUPFAM" id="SSF56214">
    <property type="entry name" value="4'-phosphopantetheinyl transferase"/>
    <property type="match status" value="2"/>
</dbReference>
<evidence type="ECO:0000259" key="10">
    <source>
        <dbReference type="Pfam" id="PF22624"/>
    </source>
</evidence>
<dbReference type="Pfam" id="PF01648">
    <property type="entry name" value="ACPS"/>
    <property type="match status" value="1"/>
</dbReference>
<sequence length="279" mass="32370">MLRMSKSEVRWAVNIAKWKPCGVDWAKALSLIQENEQERICRFTFKRDAKASLVGRLMLHKLIRETLKIPNEVIHFERTEKGKPFLPKLALPFHFNVSHQGAYTVVAASSSTELLGVDVMRIDVERFEEEAKLQDFFYTMRRQFTGREWTNIRNGDRKEQLKNFYRHWCLKESYVKAVGVGIGMNLLSLDFNVSQPLTGIVTSTLLEINGKLEDSWKFEEQLLDEEHCVCVALKSGNSVPQPFQLVQLDDLLLPCTELPSHNQWAADFEAKEEEPQIWR</sequence>
<evidence type="ECO:0000256" key="4">
    <source>
        <dbReference type="ARBA" id="ARBA00022679"/>
    </source>
</evidence>
<reference evidence="11" key="1">
    <citation type="submission" date="2021-11" db="EMBL/GenBank/DDBJ databases">
        <authorList>
            <person name="Schell T."/>
        </authorList>
    </citation>
    <scope>NUCLEOTIDE SEQUENCE</scope>
    <source>
        <strain evidence="11">M5</strain>
    </source>
</reference>
<keyword evidence="12" id="KW-1185">Reference proteome</keyword>
<evidence type="ECO:0000256" key="1">
    <source>
        <dbReference type="ARBA" id="ARBA00006195"/>
    </source>
</evidence>
<dbReference type="GO" id="GO:0019878">
    <property type="term" value="P:lysine biosynthetic process via aminoadipic acid"/>
    <property type="evidence" value="ECO:0007669"/>
    <property type="project" value="TreeGrafter"/>
</dbReference>
<dbReference type="Pfam" id="PF22624">
    <property type="entry name" value="AASDHPPT_N"/>
    <property type="match status" value="1"/>
</dbReference>
<evidence type="ECO:0000256" key="8">
    <source>
        <dbReference type="ARBA" id="ARBA00048794"/>
    </source>
</evidence>
<organism evidence="11 12">
    <name type="scientific">Daphnia galeata</name>
    <dbReference type="NCBI Taxonomy" id="27404"/>
    <lineage>
        <taxon>Eukaryota</taxon>
        <taxon>Metazoa</taxon>
        <taxon>Ecdysozoa</taxon>
        <taxon>Arthropoda</taxon>
        <taxon>Crustacea</taxon>
        <taxon>Branchiopoda</taxon>
        <taxon>Diplostraca</taxon>
        <taxon>Cladocera</taxon>
        <taxon>Anomopoda</taxon>
        <taxon>Daphniidae</taxon>
        <taxon>Daphnia</taxon>
    </lineage>
</organism>
<evidence type="ECO:0000256" key="5">
    <source>
        <dbReference type="ARBA" id="ARBA00030484"/>
    </source>
</evidence>
<gene>
    <name evidence="11" type="ORF">DGAL_LOCUS11524</name>
</gene>
<dbReference type="Proteomes" id="UP000789390">
    <property type="component" value="Unassembled WGS sequence"/>
</dbReference>
<evidence type="ECO:0000313" key="12">
    <source>
        <dbReference type="Proteomes" id="UP000789390"/>
    </source>
</evidence>
<comment type="catalytic activity">
    <reaction evidence="7">
        <text>apo-[ACP] + CoA = holo-[ACP] + adenosine 3',5'-bisphosphate + H(+)</text>
        <dbReference type="Rhea" id="RHEA:12068"/>
        <dbReference type="Rhea" id="RHEA-COMP:9685"/>
        <dbReference type="Rhea" id="RHEA-COMP:9690"/>
        <dbReference type="ChEBI" id="CHEBI:15378"/>
        <dbReference type="ChEBI" id="CHEBI:29999"/>
        <dbReference type="ChEBI" id="CHEBI:57287"/>
        <dbReference type="ChEBI" id="CHEBI:58343"/>
        <dbReference type="ChEBI" id="CHEBI:64479"/>
        <dbReference type="EC" id="2.7.8.7"/>
    </reaction>
    <physiologicalReaction direction="left-to-right" evidence="7">
        <dbReference type="Rhea" id="RHEA:12069"/>
    </physiologicalReaction>
</comment>
<evidence type="ECO:0000256" key="7">
    <source>
        <dbReference type="ARBA" id="ARBA00048641"/>
    </source>
</evidence>
<dbReference type="InterPro" id="IPR037143">
    <property type="entry name" value="4-PPantetheinyl_Trfase_dom_sf"/>
</dbReference>